<sequence length="413" mass="46633">MTIDATTVKLNTIITSDELKKKDSELVAPETSSSDDAWLLSITSRYSKNALMDVERVMTEADVYDGTVEAEIDKILSEEDQISSILKDNTNVFNSDKINTMQETLRATTAKTIGFVEYTGKSKINATTDTTSIKQCIVANNDEERQLISDAIDTMVEWLDDYIANYNVKVAEGNRNGDSELKLSFLLEVRKAIENCDFRVGFGTVGTGTNDNFTPGDTTMGSYNPSMLVYSDGSSVGYDTYHLNGPERNILLNPDYFMPERPYESLDELKAAIEGGKTEFQPTDLLVDEEAYNNYCKTNLAVTLWHELIHSTHIYNEYVTYYATDAYEDDIAEKQVEGFSNETLNYIKQVFNGFEKGVNYYQLGVTHYFDNYNDVVDFAWEAIQSNQAAFDLYMPGVTKSEFEQELKNFMATA</sequence>
<accession>A0A9D1EYY5</accession>
<dbReference type="Proteomes" id="UP000823928">
    <property type="component" value="Unassembled WGS sequence"/>
</dbReference>
<protein>
    <submittedName>
        <fullName evidence="1">Uncharacterized protein</fullName>
    </submittedName>
</protein>
<reference evidence="1" key="2">
    <citation type="journal article" date="2021" name="PeerJ">
        <title>Extensive microbial diversity within the chicken gut microbiome revealed by metagenomics and culture.</title>
        <authorList>
            <person name="Gilroy R."/>
            <person name="Ravi A."/>
            <person name="Getino M."/>
            <person name="Pursley I."/>
            <person name="Horton D.L."/>
            <person name="Alikhan N.F."/>
            <person name="Baker D."/>
            <person name="Gharbi K."/>
            <person name="Hall N."/>
            <person name="Watson M."/>
            <person name="Adriaenssens E.M."/>
            <person name="Foster-Nyarko E."/>
            <person name="Jarju S."/>
            <person name="Secka A."/>
            <person name="Antonio M."/>
            <person name="Oren A."/>
            <person name="Chaudhuri R.R."/>
            <person name="La Ragione R."/>
            <person name="Hildebrand F."/>
            <person name="Pallen M.J."/>
        </authorList>
    </citation>
    <scope>NUCLEOTIDE SEQUENCE</scope>
    <source>
        <strain evidence="1">6276</strain>
    </source>
</reference>
<evidence type="ECO:0000313" key="1">
    <source>
        <dbReference type="EMBL" id="HIS36057.1"/>
    </source>
</evidence>
<organism evidence="1 2">
    <name type="scientific">Candidatus Scatousia excrementigallinarum</name>
    <dbReference type="NCBI Taxonomy" id="2840935"/>
    <lineage>
        <taxon>Bacteria</taxon>
        <taxon>Candidatus Scatousia</taxon>
    </lineage>
</organism>
<gene>
    <name evidence="1" type="ORF">IAC10_05435</name>
</gene>
<reference evidence="1" key="1">
    <citation type="submission" date="2020-10" db="EMBL/GenBank/DDBJ databases">
        <authorList>
            <person name="Gilroy R."/>
        </authorList>
    </citation>
    <scope>NUCLEOTIDE SEQUENCE</scope>
    <source>
        <strain evidence="1">6276</strain>
    </source>
</reference>
<proteinExistence type="predicted"/>
<evidence type="ECO:0000313" key="2">
    <source>
        <dbReference type="Proteomes" id="UP000823928"/>
    </source>
</evidence>
<dbReference type="EMBL" id="DVIU01000114">
    <property type="protein sequence ID" value="HIS36057.1"/>
    <property type="molecule type" value="Genomic_DNA"/>
</dbReference>
<comment type="caution">
    <text evidence="1">The sequence shown here is derived from an EMBL/GenBank/DDBJ whole genome shotgun (WGS) entry which is preliminary data.</text>
</comment>
<name>A0A9D1EYY5_9BACT</name>
<dbReference type="AlphaFoldDB" id="A0A9D1EYY5"/>